<gene>
    <name evidence="3" type="ORF">L228DRAFT_209262</name>
</gene>
<keyword evidence="3" id="KW-0378">Hydrolase</keyword>
<dbReference type="FunFam" id="2.160.20.10:FF:000026">
    <property type="entry name" value="Exo-beta-1,3-glucanase Exg0"/>
    <property type="match status" value="1"/>
</dbReference>
<feature type="domain" description="Rhamnogalacturonase A/B/Epimerase-like pectate lyase" evidence="2">
    <location>
        <begin position="432"/>
        <end position="500"/>
    </location>
</feature>
<dbReference type="PANTHER" id="PTHR33928:SF2">
    <property type="entry name" value="PECTATE LYASE SUPERFAMILY PROTEIN DOMAIN-CONTAINING PROTEIN-RELATED"/>
    <property type="match status" value="1"/>
</dbReference>
<dbReference type="InterPro" id="IPR024535">
    <property type="entry name" value="RHGA/B-epi-like_pectate_lyase"/>
</dbReference>
<dbReference type="OMA" id="WDTHIIL"/>
<keyword evidence="1" id="KW-0732">Signal</keyword>
<feature type="domain" description="Rhamnogalacturonase A/B/Epimerase-like pectate lyase" evidence="2">
    <location>
        <begin position="82"/>
        <end position="305"/>
    </location>
</feature>
<evidence type="ECO:0000313" key="4">
    <source>
        <dbReference type="Proteomes" id="UP000076632"/>
    </source>
</evidence>
<organism evidence="3 4">
    <name type="scientific">Xylona heveae (strain CBS 132557 / TC161)</name>
    <dbReference type="NCBI Taxonomy" id="1328760"/>
    <lineage>
        <taxon>Eukaryota</taxon>
        <taxon>Fungi</taxon>
        <taxon>Dikarya</taxon>
        <taxon>Ascomycota</taxon>
        <taxon>Pezizomycotina</taxon>
        <taxon>Xylonomycetes</taxon>
        <taxon>Xylonales</taxon>
        <taxon>Xylonaceae</taxon>
        <taxon>Xylona</taxon>
    </lineage>
</organism>
<dbReference type="SUPFAM" id="SSF51126">
    <property type="entry name" value="Pectin lyase-like"/>
    <property type="match status" value="2"/>
</dbReference>
<evidence type="ECO:0000259" key="2">
    <source>
        <dbReference type="Pfam" id="PF12708"/>
    </source>
</evidence>
<dbReference type="STRING" id="1328760.A0A161TPJ0"/>
<dbReference type="InterPro" id="IPR012334">
    <property type="entry name" value="Pectin_lyas_fold"/>
</dbReference>
<sequence length="800" mass="85906">MATFFTITLFVALRCLLFLTGPTRLVEALPAADVSNSTAKASTNATTHSLLAQAASSSNYWVANIQRQGTVAYSGGSSYPIYRNVMDYGAKGDGSTDDTNAINLAISTGNRCGHGCDSSTVTPAIVYFPPGTYIVSSPIIQYYYTQFIGDALNIPTIKAAATFSGIAVIDADPYDNTGNNWYTNQNNFFRQIRNFVIDLTQMPPSSGAGIHWQIAQATSLQNIRFEMVRGGSNNKQQGIFMDNGSGGFMTDLVFNGGNYGAFFGNQQFTTRNLTFNGCNTAIYLNWDWVWTMKSLSINNCGIGIDMTSGGASNPGVGSLIVQDSTFTNTPIGIKTVWGPSTTPTSAGTLVIDNVDFVGSGSAVSDGSGNTILAGGTLIAEWIQGRKYVGNGSGSRIQSTVSAPSKPGVLLDGQGRFFERSKPQYEEYSADSFVSVKSKGAKGDGTTDDTAAIQAVFDSLTSCDIVYFDHGAYVISNTVFIPANVKITGEIWPLIMAQGSAFQDQNNPKPVFQVGNPGDVGSVEISDLIFETVGPQPGAILMEWNVAQSSPGSVGLWDVHFRIGGSAGTDLESNTCTKDPSVIQPANPSCMAAFLALYVSPSGTIYLENNWFWTADHELDLGDHSQINVFNGRGVLIESSNGPVWAYGTSSEHHQLYCYEVANAKNIYLGAIQTETPYYQSNPNALTPFTPQTSWQDPTFSDCTDDSCRKSWSLRITDSSDVFVYGAGLYSFFENYDQTCLQPETCQTNIVSIEGSSSDVWLFALTTIASTYMVTLDGTGVVLGLDNKDTFAQSIAEYSLS</sequence>
<dbReference type="Pfam" id="PF12708">
    <property type="entry name" value="Pect-lyase_RHGA_epim"/>
    <property type="match status" value="2"/>
</dbReference>
<dbReference type="InParanoid" id="A0A161TPJ0"/>
<dbReference type="OrthoDB" id="1046782at2759"/>
<dbReference type="AlphaFoldDB" id="A0A161TPJ0"/>
<dbReference type="Proteomes" id="UP000076632">
    <property type="component" value="Unassembled WGS sequence"/>
</dbReference>
<feature type="chain" id="PRO_5007827135" evidence="1">
    <location>
        <begin position="29"/>
        <end position="800"/>
    </location>
</feature>
<dbReference type="FunFam" id="2.160.20.10:FF:000023">
    <property type="entry name" value="Exo-beta-1,3-glucanase Exg0"/>
    <property type="match status" value="1"/>
</dbReference>
<name>A0A161TPJ0_XYLHT</name>
<dbReference type="RefSeq" id="XP_018189681.1">
    <property type="nucleotide sequence ID" value="XM_018329803.1"/>
</dbReference>
<proteinExistence type="predicted"/>
<evidence type="ECO:0000313" key="3">
    <source>
        <dbReference type="EMBL" id="KZF24126.1"/>
    </source>
</evidence>
<dbReference type="InterPro" id="IPR039279">
    <property type="entry name" value="QRT3-like"/>
</dbReference>
<keyword evidence="4" id="KW-1185">Reference proteome</keyword>
<dbReference type="CDD" id="cd23668">
    <property type="entry name" value="GH55_beta13glucanase-like"/>
    <property type="match status" value="1"/>
</dbReference>
<dbReference type="Gene3D" id="2.160.20.10">
    <property type="entry name" value="Single-stranded right-handed beta-helix, Pectin lyase-like"/>
    <property type="match status" value="2"/>
</dbReference>
<dbReference type="InterPro" id="IPR011050">
    <property type="entry name" value="Pectin_lyase_fold/virulence"/>
</dbReference>
<dbReference type="EMBL" id="KV407456">
    <property type="protein sequence ID" value="KZF24126.1"/>
    <property type="molecule type" value="Genomic_DNA"/>
</dbReference>
<dbReference type="GeneID" id="28894940"/>
<dbReference type="PANTHER" id="PTHR33928">
    <property type="entry name" value="POLYGALACTURONASE QRT3"/>
    <property type="match status" value="1"/>
</dbReference>
<reference evidence="3 4" key="1">
    <citation type="journal article" date="2016" name="Fungal Biol.">
        <title>The genome of Xylona heveae provides a window into fungal endophytism.</title>
        <authorList>
            <person name="Gazis R."/>
            <person name="Kuo A."/>
            <person name="Riley R."/>
            <person name="LaButti K."/>
            <person name="Lipzen A."/>
            <person name="Lin J."/>
            <person name="Amirebrahimi M."/>
            <person name="Hesse C.N."/>
            <person name="Spatafora J.W."/>
            <person name="Henrissat B."/>
            <person name="Hainaut M."/>
            <person name="Grigoriev I.V."/>
            <person name="Hibbett D.S."/>
        </authorList>
    </citation>
    <scope>NUCLEOTIDE SEQUENCE [LARGE SCALE GENOMIC DNA]</scope>
    <source>
        <strain evidence="3 4">TC161</strain>
    </source>
</reference>
<protein>
    <submittedName>
        <fullName evidence="3">Glycoside hydrolase family 55 protein</fullName>
    </submittedName>
</protein>
<accession>A0A161TPJ0</accession>
<dbReference type="GO" id="GO:0004650">
    <property type="term" value="F:polygalacturonase activity"/>
    <property type="evidence" value="ECO:0007669"/>
    <property type="project" value="InterPro"/>
</dbReference>
<feature type="signal peptide" evidence="1">
    <location>
        <begin position="1"/>
        <end position="28"/>
    </location>
</feature>
<evidence type="ECO:0000256" key="1">
    <source>
        <dbReference type="SAM" id="SignalP"/>
    </source>
</evidence>